<evidence type="ECO:0000313" key="1">
    <source>
        <dbReference type="EMBL" id="OGC21729.1"/>
    </source>
</evidence>
<sequence length="160" mass="19101">MILSEKNRQVIYLEYEINTQKKNFLKNTVLGKRILITSRQDWNNEEIVLAYQGQKDVEFAFRQIKNPFHTCIRPQYHWTDQKIKVHVLCSIIAFTICALIEKTARENDCPFIINDILDRLSSIRKVKYIIPKTKNKFNIEYGMEEIEDEATRKLFEVLMK</sequence>
<dbReference type="Proteomes" id="UP000178417">
    <property type="component" value="Unassembled WGS sequence"/>
</dbReference>
<evidence type="ECO:0000313" key="2">
    <source>
        <dbReference type="Proteomes" id="UP000178417"/>
    </source>
</evidence>
<comment type="caution">
    <text evidence="1">The sequence shown here is derived from an EMBL/GenBank/DDBJ whole genome shotgun (WGS) entry which is preliminary data.</text>
</comment>
<gene>
    <name evidence="1" type="ORF">A2310_00285</name>
</gene>
<accession>A0A1F4SMV8</accession>
<dbReference type="EMBL" id="MEUB01000036">
    <property type="protein sequence ID" value="OGC21729.1"/>
    <property type="molecule type" value="Genomic_DNA"/>
</dbReference>
<dbReference type="AlphaFoldDB" id="A0A1F4SMV8"/>
<proteinExistence type="predicted"/>
<protein>
    <recommendedName>
        <fullName evidence="3">Transposase IS4-like domain-containing protein</fullName>
    </recommendedName>
</protein>
<organism evidence="1 2">
    <name type="scientific">candidate division WOR-1 bacterium RIFOXYB2_FULL_37_13</name>
    <dbReference type="NCBI Taxonomy" id="1802579"/>
    <lineage>
        <taxon>Bacteria</taxon>
        <taxon>Bacillati</taxon>
        <taxon>Saganbacteria</taxon>
    </lineage>
</organism>
<reference evidence="1 2" key="1">
    <citation type="journal article" date="2016" name="Nat. Commun.">
        <title>Thousands of microbial genomes shed light on interconnected biogeochemical processes in an aquifer system.</title>
        <authorList>
            <person name="Anantharaman K."/>
            <person name="Brown C.T."/>
            <person name="Hug L.A."/>
            <person name="Sharon I."/>
            <person name="Castelle C.J."/>
            <person name="Probst A.J."/>
            <person name="Thomas B.C."/>
            <person name="Singh A."/>
            <person name="Wilkins M.J."/>
            <person name="Karaoz U."/>
            <person name="Brodie E.L."/>
            <person name="Williams K.H."/>
            <person name="Hubbard S.S."/>
            <person name="Banfield J.F."/>
        </authorList>
    </citation>
    <scope>NUCLEOTIDE SEQUENCE [LARGE SCALE GENOMIC DNA]</scope>
</reference>
<dbReference type="STRING" id="1802579.A2310_00285"/>
<name>A0A1F4SMV8_UNCSA</name>
<evidence type="ECO:0008006" key="3">
    <source>
        <dbReference type="Google" id="ProtNLM"/>
    </source>
</evidence>